<dbReference type="SMART" id="SM00198">
    <property type="entry name" value="SCP"/>
    <property type="match status" value="1"/>
</dbReference>
<dbReference type="CDD" id="cd05380">
    <property type="entry name" value="CAP_euk"/>
    <property type="match status" value="1"/>
</dbReference>
<dbReference type="EMBL" id="WIXE01017692">
    <property type="protein sequence ID" value="KAK5971517.1"/>
    <property type="molecule type" value="Genomic_DNA"/>
</dbReference>
<dbReference type="SUPFAM" id="SSF55797">
    <property type="entry name" value="PR-1-like"/>
    <property type="match status" value="1"/>
</dbReference>
<name>A0AAN8FCI9_TRICO</name>
<dbReference type="InterPro" id="IPR035940">
    <property type="entry name" value="CAP_sf"/>
</dbReference>
<keyword evidence="3" id="KW-1185">Reference proteome</keyword>
<dbReference type="Proteomes" id="UP001331761">
    <property type="component" value="Unassembled WGS sequence"/>
</dbReference>
<feature type="domain" description="SCP" evidence="1">
    <location>
        <begin position="44"/>
        <end position="195"/>
    </location>
</feature>
<dbReference type="InterPro" id="IPR014044">
    <property type="entry name" value="CAP_dom"/>
</dbReference>
<organism evidence="2 3">
    <name type="scientific">Trichostrongylus colubriformis</name>
    <name type="common">Black scour worm</name>
    <dbReference type="NCBI Taxonomy" id="6319"/>
    <lineage>
        <taxon>Eukaryota</taxon>
        <taxon>Metazoa</taxon>
        <taxon>Ecdysozoa</taxon>
        <taxon>Nematoda</taxon>
        <taxon>Chromadorea</taxon>
        <taxon>Rhabditida</taxon>
        <taxon>Rhabditina</taxon>
        <taxon>Rhabditomorpha</taxon>
        <taxon>Strongyloidea</taxon>
        <taxon>Trichostrongylidae</taxon>
        <taxon>Trichostrongylus</taxon>
    </lineage>
</organism>
<evidence type="ECO:0000313" key="3">
    <source>
        <dbReference type="Proteomes" id="UP001331761"/>
    </source>
</evidence>
<evidence type="ECO:0000313" key="2">
    <source>
        <dbReference type="EMBL" id="KAK5971517.1"/>
    </source>
</evidence>
<protein>
    <recommendedName>
        <fullName evidence="1">SCP domain-containing protein</fullName>
    </recommendedName>
</protein>
<dbReference type="Gene3D" id="3.40.33.10">
    <property type="entry name" value="CAP"/>
    <property type="match status" value="1"/>
</dbReference>
<comment type="caution">
    <text evidence="2">The sequence shown here is derived from an EMBL/GenBank/DDBJ whole genome shotgun (WGS) entry which is preliminary data.</text>
</comment>
<proteinExistence type="predicted"/>
<sequence length="236" mass="27257">MLTMTRPYATSNKIVSFVLLLFGYSLYSVKAQILDCFNDQLTSEDRHIFLDFHNAVRRRVAKGKQANVDEYLPTASNMYKMKWSCLLEAEIHERLSRCQSYRKKMDGFGMNIHEFSDFTPGYTPDFEFEETLNEWWSVMEEFKVAEPRTTDTVERFQKVANMLSASTTHIGCSYAFCQEVLYIGCMYHPNGTTQARIPYKTGPSCKHDSDCTTYRHSRCSDGLCIKGMAGRDVFYG</sequence>
<evidence type="ECO:0000259" key="1">
    <source>
        <dbReference type="SMART" id="SM00198"/>
    </source>
</evidence>
<accession>A0AAN8FCI9</accession>
<gene>
    <name evidence="2" type="ORF">GCK32_002371</name>
</gene>
<dbReference type="AlphaFoldDB" id="A0AAN8FCI9"/>
<reference evidence="2 3" key="1">
    <citation type="submission" date="2019-10" db="EMBL/GenBank/DDBJ databases">
        <title>Assembly and Annotation for the nematode Trichostrongylus colubriformis.</title>
        <authorList>
            <person name="Martin J."/>
        </authorList>
    </citation>
    <scope>NUCLEOTIDE SEQUENCE [LARGE SCALE GENOMIC DNA]</scope>
    <source>
        <strain evidence="2">G859</strain>
        <tissue evidence="2">Whole worm</tissue>
    </source>
</reference>
<dbReference type="Pfam" id="PF00188">
    <property type="entry name" value="CAP"/>
    <property type="match status" value="1"/>
</dbReference>